<name>A0A9P6H262_9MICR</name>
<dbReference type="Proteomes" id="UP000740883">
    <property type="component" value="Unassembled WGS sequence"/>
</dbReference>
<reference evidence="1 2" key="1">
    <citation type="journal article" date="2020" name="Genome Biol. Evol.">
        <title>Comparative genomics of strictly vertically transmitted, feminizing microsporidia endosymbionts of amphipod crustaceans.</title>
        <authorList>
            <person name="Cormier A."/>
            <person name="Chebbi M.A."/>
            <person name="Giraud I."/>
            <person name="Wattier R."/>
            <person name="Teixeira M."/>
            <person name="Gilbert C."/>
            <person name="Rigaud T."/>
            <person name="Cordaux R."/>
        </authorList>
    </citation>
    <scope>NUCLEOTIDE SEQUENCE [LARGE SCALE GENOMIC DNA]</scope>
    <source>
        <strain evidence="2">Ou3-Ou53</strain>
        <tissue evidence="1">Meronts</tissue>
    </source>
</reference>
<sequence>MIFWTLVYYVFCSRPAILNFKDYVVAYSPSKNSYSDIKNFMNKNEMPFLDVNIDAVVDVRKFYDETYKDRKARVFYYGNFLGTWDEFKRKTEKDNKAKENKKIKEENVKGKERVIIKNTMNKKIVIYTNDKNLIDR</sequence>
<dbReference type="AlphaFoldDB" id="A0A9P6H262"/>
<organism evidence="1 2">
    <name type="scientific">Nosema granulosis</name>
    <dbReference type="NCBI Taxonomy" id="83296"/>
    <lineage>
        <taxon>Eukaryota</taxon>
        <taxon>Fungi</taxon>
        <taxon>Fungi incertae sedis</taxon>
        <taxon>Microsporidia</taxon>
        <taxon>Nosematidae</taxon>
        <taxon>Nosema</taxon>
    </lineage>
</organism>
<dbReference type="OrthoDB" id="10586919at2759"/>
<proteinExistence type="predicted"/>
<evidence type="ECO:0000313" key="2">
    <source>
        <dbReference type="Proteomes" id="UP000740883"/>
    </source>
</evidence>
<evidence type="ECO:0000313" key="1">
    <source>
        <dbReference type="EMBL" id="KAF9764717.1"/>
    </source>
</evidence>
<comment type="caution">
    <text evidence="1">The sequence shown here is derived from an EMBL/GenBank/DDBJ whole genome shotgun (WGS) entry which is preliminary data.</text>
</comment>
<keyword evidence="2" id="KW-1185">Reference proteome</keyword>
<dbReference type="EMBL" id="SBJO01000011">
    <property type="protein sequence ID" value="KAF9764717.1"/>
    <property type="molecule type" value="Genomic_DNA"/>
</dbReference>
<gene>
    <name evidence="1" type="ORF">NGRA_0327</name>
</gene>
<accession>A0A9P6H262</accession>
<protein>
    <submittedName>
        <fullName evidence="1">Uncharacterized protein</fullName>
    </submittedName>
</protein>